<evidence type="ECO:0000313" key="2">
    <source>
        <dbReference type="Proteomes" id="UP000262882"/>
    </source>
</evidence>
<dbReference type="Proteomes" id="UP000262882">
    <property type="component" value="Unassembled WGS sequence"/>
</dbReference>
<proteinExistence type="predicted"/>
<keyword evidence="2" id="KW-1185">Reference proteome</keyword>
<comment type="caution">
    <text evidence="1">The sequence shown here is derived from an EMBL/GenBank/DDBJ whole genome shotgun (WGS) entry which is preliminary data.</text>
</comment>
<protein>
    <submittedName>
        <fullName evidence="1">Uncharacterized protein</fullName>
    </submittedName>
</protein>
<gene>
    <name evidence="1" type="ORF">D0T12_04460</name>
</gene>
<dbReference type="AlphaFoldDB" id="A0A372GQ19"/>
<reference evidence="1 2" key="1">
    <citation type="submission" date="2018-08" db="EMBL/GenBank/DDBJ databases">
        <title>Actinomadura spongicola sp. nov., isolated from marine sponge Leucetta chagosensis.</title>
        <authorList>
            <person name="Li L."/>
            <person name="Lin H.W."/>
        </authorList>
    </citation>
    <scope>NUCLEOTIDE SEQUENCE [LARGE SCALE GENOMIC DNA]</scope>
    <source>
        <strain evidence="1 2">LHW52907</strain>
    </source>
</reference>
<sequence length="197" mass="21703">MLLRSIRDDRRPGQGDGTTIDILFKPVDALKVETDFHGLVIHRATTAEEAQIKASLAEDLKSASARVFLLDSRDTTGYVVSAAVGWREGILGPTRRSFFNNAGPWAPHWPTQPLGGVNPGFNEATAEDLINAISSPTTARRDRFRTVHVVMTRMDMRDGPEFTGAGVFLTPQDAEDAREQLAPRFTDCWIETLPVAL</sequence>
<organism evidence="1 2">
    <name type="scientific">Actinomadura spongiicola</name>
    <dbReference type="NCBI Taxonomy" id="2303421"/>
    <lineage>
        <taxon>Bacteria</taxon>
        <taxon>Bacillati</taxon>
        <taxon>Actinomycetota</taxon>
        <taxon>Actinomycetes</taxon>
        <taxon>Streptosporangiales</taxon>
        <taxon>Thermomonosporaceae</taxon>
        <taxon>Actinomadura</taxon>
    </lineage>
</organism>
<accession>A0A372GQ19</accession>
<dbReference type="EMBL" id="QVNQ01000001">
    <property type="protein sequence ID" value="RFS87477.1"/>
    <property type="molecule type" value="Genomic_DNA"/>
</dbReference>
<name>A0A372GQ19_9ACTN</name>
<evidence type="ECO:0000313" key="1">
    <source>
        <dbReference type="EMBL" id="RFS87477.1"/>
    </source>
</evidence>